<comment type="caution">
    <text evidence="2">The sequence shown here is derived from an EMBL/GenBank/DDBJ whole genome shotgun (WGS) entry which is preliminary data.</text>
</comment>
<evidence type="ECO:0000313" key="2">
    <source>
        <dbReference type="EMBL" id="GFX97187.1"/>
    </source>
</evidence>
<gene>
    <name evidence="2" type="ORF">TNCV_556771</name>
</gene>
<name>A0A8X6V6X9_TRICX</name>
<organism evidence="2 3">
    <name type="scientific">Trichonephila clavipes</name>
    <name type="common">Golden silk orbweaver</name>
    <name type="synonym">Nephila clavipes</name>
    <dbReference type="NCBI Taxonomy" id="2585209"/>
    <lineage>
        <taxon>Eukaryota</taxon>
        <taxon>Metazoa</taxon>
        <taxon>Ecdysozoa</taxon>
        <taxon>Arthropoda</taxon>
        <taxon>Chelicerata</taxon>
        <taxon>Arachnida</taxon>
        <taxon>Araneae</taxon>
        <taxon>Araneomorphae</taxon>
        <taxon>Entelegynae</taxon>
        <taxon>Araneoidea</taxon>
        <taxon>Nephilidae</taxon>
        <taxon>Trichonephila</taxon>
    </lineage>
</organism>
<feature type="compositionally biased region" description="Acidic residues" evidence="1">
    <location>
        <begin position="1"/>
        <end position="29"/>
    </location>
</feature>
<proteinExistence type="predicted"/>
<protein>
    <submittedName>
        <fullName evidence="2">Uncharacterized protein</fullName>
    </submittedName>
</protein>
<dbReference type="AlphaFoldDB" id="A0A8X6V6X9"/>
<dbReference type="EMBL" id="BMAU01021196">
    <property type="protein sequence ID" value="GFX97187.1"/>
    <property type="molecule type" value="Genomic_DNA"/>
</dbReference>
<feature type="region of interest" description="Disordered" evidence="1">
    <location>
        <begin position="1"/>
        <end position="42"/>
    </location>
</feature>
<evidence type="ECO:0000313" key="3">
    <source>
        <dbReference type="Proteomes" id="UP000887159"/>
    </source>
</evidence>
<dbReference type="Proteomes" id="UP000887159">
    <property type="component" value="Unassembled WGS sequence"/>
</dbReference>
<accession>A0A8X6V6X9</accession>
<evidence type="ECO:0000256" key="1">
    <source>
        <dbReference type="SAM" id="MobiDB-lite"/>
    </source>
</evidence>
<sequence length="185" mass="21128">MLNDDEIVTSVQEESDPVDDETDEDEDNNESSKDPSNSDVFSALDSHGVVRTTIRVLFYSTTAAQENQIHCSQKRVICYLTSYEQWCKEAEKKNRNSNILIGQKTFSSKVVLQQMLEITARSRLGIPNSDAAWISLLSRRFLACHVSSRQLQILERFLQLKEQVSCKPNSLSEPRRSPCTFEHLL</sequence>
<reference evidence="2" key="1">
    <citation type="submission" date="2020-08" db="EMBL/GenBank/DDBJ databases">
        <title>Multicomponent nature underlies the extraordinary mechanical properties of spider dragline silk.</title>
        <authorList>
            <person name="Kono N."/>
            <person name="Nakamura H."/>
            <person name="Mori M."/>
            <person name="Yoshida Y."/>
            <person name="Ohtoshi R."/>
            <person name="Malay A.D."/>
            <person name="Moran D.A.P."/>
            <person name="Tomita M."/>
            <person name="Numata K."/>
            <person name="Arakawa K."/>
        </authorList>
    </citation>
    <scope>NUCLEOTIDE SEQUENCE</scope>
</reference>
<keyword evidence="3" id="KW-1185">Reference proteome</keyword>